<feature type="transmembrane region" description="Helical" evidence="8">
    <location>
        <begin position="161"/>
        <end position="181"/>
    </location>
</feature>
<dbReference type="Pfam" id="PF00528">
    <property type="entry name" value="BPD_transp_1"/>
    <property type="match status" value="2"/>
</dbReference>
<feature type="transmembrane region" description="Helical" evidence="8">
    <location>
        <begin position="12"/>
        <end position="32"/>
    </location>
</feature>
<comment type="caution">
    <text evidence="10">The sequence shown here is derived from an EMBL/GenBank/DDBJ whole genome shotgun (WGS) entry which is preliminary data.</text>
</comment>
<feature type="transmembrane region" description="Helical" evidence="8">
    <location>
        <begin position="535"/>
        <end position="560"/>
    </location>
</feature>
<dbReference type="InterPro" id="IPR035906">
    <property type="entry name" value="MetI-like_sf"/>
</dbReference>
<dbReference type="PANTHER" id="PTHR43357">
    <property type="entry name" value="INNER MEMBRANE ABC TRANSPORTER PERMEASE PROTEIN YDCV"/>
    <property type="match status" value="1"/>
</dbReference>
<proteinExistence type="inferred from homology"/>
<comment type="subcellular location">
    <subcellularLocation>
        <location evidence="1">Cell inner membrane</location>
        <topology evidence="1">Multi-pass membrane protein</topology>
    </subcellularLocation>
    <subcellularLocation>
        <location evidence="8">Cell membrane</location>
        <topology evidence="8">Multi-pass membrane protein</topology>
    </subcellularLocation>
</comment>
<dbReference type="OrthoDB" id="9807047at2"/>
<dbReference type="RefSeq" id="WP_088603161.1">
    <property type="nucleotide sequence ID" value="NZ_NJIH01000004.1"/>
</dbReference>
<feature type="transmembrane region" description="Helical" evidence="8">
    <location>
        <begin position="491"/>
        <end position="515"/>
    </location>
</feature>
<feature type="transmembrane region" description="Helical" evidence="8">
    <location>
        <begin position="202"/>
        <end position="225"/>
    </location>
</feature>
<feature type="transmembrane region" description="Helical" evidence="8">
    <location>
        <begin position="106"/>
        <end position="126"/>
    </location>
</feature>
<keyword evidence="3" id="KW-1003">Cell membrane</keyword>
<feature type="transmembrane region" description="Helical" evidence="8">
    <location>
        <begin position="74"/>
        <end position="94"/>
    </location>
</feature>
<reference evidence="11" key="1">
    <citation type="submission" date="2017-06" db="EMBL/GenBank/DDBJ databases">
        <title>Herbaspirillum phytohormonus sp. nov., isolated from the root nodule of Robinia pseudoacacia in lead-zinc mine.</title>
        <authorList>
            <person name="Fan M."/>
            <person name="Lin Y."/>
        </authorList>
    </citation>
    <scope>NUCLEOTIDE SEQUENCE [LARGE SCALE GENOMIC DNA]</scope>
    <source>
        <strain evidence="11">SC-089</strain>
    </source>
</reference>
<name>A0A225MNY5_9BURK</name>
<dbReference type="CDD" id="cd06261">
    <property type="entry name" value="TM_PBP2"/>
    <property type="match status" value="2"/>
</dbReference>
<keyword evidence="4" id="KW-0997">Cell inner membrane</keyword>
<evidence type="ECO:0000256" key="5">
    <source>
        <dbReference type="ARBA" id="ARBA00022692"/>
    </source>
</evidence>
<dbReference type="Proteomes" id="UP000214603">
    <property type="component" value="Unassembled WGS sequence"/>
</dbReference>
<gene>
    <name evidence="10" type="ORF">CEY11_09735</name>
</gene>
<dbReference type="GO" id="GO:0055085">
    <property type="term" value="P:transmembrane transport"/>
    <property type="evidence" value="ECO:0007669"/>
    <property type="project" value="InterPro"/>
</dbReference>
<keyword evidence="6 8" id="KW-1133">Transmembrane helix</keyword>
<evidence type="ECO:0000256" key="8">
    <source>
        <dbReference type="RuleBase" id="RU363032"/>
    </source>
</evidence>
<feature type="transmembrane region" description="Helical" evidence="8">
    <location>
        <begin position="312"/>
        <end position="334"/>
    </location>
</feature>
<evidence type="ECO:0000313" key="10">
    <source>
        <dbReference type="EMBL" id="OWT62073.1"/>
    </source>
</evidence>
<feature type="transmembrane region" description="Helical" evidence="8">
    <location>
        <begin position="403"/>
        <end position="426"/>
    </location>
</feature>
<dbReference type="AlphaFoldDB" id="A0A225MNY5"/>
<feature type="domain" description="ABC transmembrane type-1" evidence="9">
    <location>
        <begin position="368"/>
        <end position="556"/>
    </location>
</feature>
<evidence type="ECO:0000256" key="4">
    <source>
        <dbReference type="ARBA" id="ARBA00022519"/>
    </source>
</evidence>
<dbReference type="Gene3D" id="1.10.3720.10">
    <property type="entry name" value="MetI-like"/>
    <property type="match status" value="2"/>
</dbReference>
<feature type="domain" description="ABC transmembrane type-1" evidence="9">
    <location>
        <begin position="68"/>
        <end position="281"/>
    </location>
</feature>
<accession>A0A225MNY5</accession>
<protein>
    <recommendedName>
        <fullName evidence="9">ABC transmembrane type-1 domain-containing protein</fullName>
    </recommendedName>
</protein>
<dbReference type="SUPFAM" id="SSF161098">
    <property type="entry name" value="MetI-like"/>
    <property type="match status" value="2"/>
</dbReference>
<evidence type="ECO:0000313" key="11">
    <source>
        <dbReference type="Proteomes" id="UP000214603"/>
    </source>
</evidence>
<feature type="transmembrane region" description="Helical" evidence="8">
    <location>
        <begin position="432"/>
        <end position="452"/>
    </location>
</feature>
<sequence length="571" mass="61525">MVKSFGWPSGERIIWLVIAAAILCIVIWPLAANIDAAFHQEGRFGLAPEHSLAAISSVYLGSEYLGLLGKSLRLAAWVTLLCTATGVSIAVLLARTDLPGKAALELLVVMPLFISPFTGLIAWVALGSAKTGFINTLAATVLRSADVNVAPIVDIWTYGGAVWIMYLFFTPFIYLFTIGSLRTMDGTLEEAARVNGASPLRTILRITLPLSMPSILIAALTVFILTTETYTIPGIIGSVADFDVLAYRIFEDATGAPLRLAHAAAAATMLVALAFFGMLLQRHITRSASRFVTVTGKGLRTEPMKLGRWKPAALLLVWAYIVCTTLLPLAALTLSSLMRYSSGDLFGQPLSWANYWQFFSGDDMRRALANTILLAFGAAGICVFAGAAISFMDVRRPGIATRAVAILASVPVAVPGLVFGLGLLTVVLKSPLYGTVWVLLIAYVAKFVPFGIMMSRSGLQQMHPDLEHAARIAGANSLQTIRYITIPLLRFTLLSALFCIVVLCFKELSASVILYTKNSEVLSVLAWNYMGSGNYQFAATLGVLQCMIIIILVVAIRALFGIKLERAMGKS</sequence>
<evidence type="ECO:0000256" key="3">
    <source>
        <dbReference type="ARBA" id="ARBA00022475"/>
    </source>
</evidence>
<evidence type="ECO:0000256" key="7">
    <source>
        <dbReference type="ARBA" id="ARBA00023136"/>
    </source>
</evidence>
<evidence type="ECO:0000259" key="9">
    <source>
        <dbReference type="PROSITE" id="PS50928"/>
    </source>
</evidence>
<keyword evidence="7 8" id="KW-0472">Membrane</keyword>
<dbReference type="GO" id="GO:0005886">
    <property type="term" value="C:plasma membrane"/>
    <property type="evidence" value="ECO:0007669"/>
    <property type="project" value="UniProtKB-SubCell"/>
</dbReference>
<feature type="transmembrane region" description="Helical" evidence="8">
    <location>
        <begin position="367"/>
        <end position="391"/>
    </location>
</feature>
<organism evidence="10 11">
    <name type="scientific">Candidimonas nitroreducens</name>
    <dbReference type="NCBI Taxonomy" id="683354"/>
    <lineage>
        <taxon>Bacteria</taxon>
        <taxon>Pseudomonadati</taxon>
        <taxon>Pseudomonadota</taxon>
        <taxon>Betaproteobacteria</taxon>
        <taxon>Burkholderiales</taxon>
        <taxon>Alcaligenaceae</taxon>
        <taxon>Candidimonas</taxon>
    </lineage>
</organism>
<dbReference type="InterPro" id="IPR000515">
    <property type="entry name" value="MetI-like"/>
</dbReference>
<dbReference type="PROSITE" id="PS50928">
    <property type="entry name" value="ABC_TM1"/>
    <property type="match status" value="2"/>
</dbReference>
<evidence type="ECO:0000256" key="1">
    <source>
        <dbReference type="ARBA" id="ARBA00004429"/>
    </source>
</evidence>
<comment type="similarity">
    <text evidence="8">Belongs to the binding-protein-dependent transport system permease family.</text>
</comment>
<feature type="transmembrane region" description="Helical" evidence="8">
    <location>
        <begin position="260"/>
        <end position="280"/>
    </location>
</feature>
<keyword evidence="5 8" id="KW-0812">Transmembrane</keyword>
<dbReference type="PANTHER" id="PTHR43357:SF3">
    <property type="entry name" value="FE(3+)-TRANSPORT SYSTEM PERMEASE PROTEIN FBPB 2"/>
    <property type="match status" value="1"/>
</dbReference>
<keyword evidence="2 8" id="KW-0813">Transport</keyword>
<keyword evidence="11" id="KW-1185">Reference proteome</keyword>
<dbReference type="EMBL" id="NJIH01000004">
    <property type="protein sequence ID" value="OWT62073.1"/>
    <property type="molecule type" value="Genomic_DNA"/>
</dbReference>
<evidence type="ECO:0000256" key="6">
    <source>
        <dbReference type="ARBA" id="ARBA00022989"/>
    </source>
</evidence>
<evidence type="ECO:0000256" key="2">
    <source>
        <dbReference type="ARBA" id="ARBA00022448"/>
    </source>
</evidence>